<protein>
    <submittedName>
        <fullName evidence="1">Uncharacterized protein</fullName>
    </submittedName>
</protein>
<accession>A0A6M3KV39</accession>
<sequence length="237" mass="27548">MGISALAKGYGRKILEEAFGKLPTTPFRDHSWRWWNVLLLSGLESKWDKFRDLAQSKSLRSAAKWLKKHTTKVEWALFCRRAGAFLLENPANFPHHLDHRRKKGDVIWTKGGSWRIEHPLTKIIVLKQHLPRRPLFRRFHHKLGHEGIRLLERELMHAFNPDAMLTHECKEAAMTYIRQRIPEMLNTSYKSATAETLAWFLQTPIANDRGTGYFIPCGSKILSFNGKPKGLKKSLSW</sequence>
<dbReference type="AlphaFoldDB" id="A0A6M3KV39"/>
<gene>
    <name evidence="1" type="ORF">MM415B02151_0003</name>
</gene>
<organism evidence="1">
    <name type="scientific">viral metagenome</name>
    <dbReference type="NCBI Taxonomy" id="1070528"/>
    <lineage>
        <taxon>unclassified sequences</taxon>
        <taxon>metagenomes</taxon>
        <taxon>organismal metagenomes</taxon>
    </lineage>
</organism>
<reference evidence="1" key="1">
    <citation type="submission" date="2020-03" db="EMBL/GenBank/DDBJ databases">
        <title>The deep terrestrial virosphere.</title>
        <authorList>
            <person name="Holmfeldt K."/>
            <person name="Nilsson E."/>
            <person name="Simone D."/>
            <person name="Lopez-Fernandez M."/>
            <person name="Wu X."/>
            <person name="de Brujin I."/>
            <person name="Lundin D."/>
            <person name="Andersson A."/>
            <person name="Bertilsson S."/>
            <person name="Dopson M."/>
        </authorList>
    </citation>
    <scope>NUCLEOTIDE SEQUENCE</scope>
    <source>
        <strain evidence="1">MM415B02151</strain>
    </source>
</reference>
<name>A0A6M3KV39_9ZZZZ</name>
<proteinExistence type="predicted"/>
<evidence type="ECO:0000313" key="1">
    <source>
        <dbReference type="EMBL" id="QJA85987.1"/>
    </source>
</evidence>
<dbReference type="EMBL" id="MT142608">
    <property type="protein sequence ID" value="QJA85987.1"/>
    <property type="molecule type" value="Genomic_DNA"/>
</dbReference>